<reference evidence="3 4" key="1">
    <citation type="journal article" date="2017" name="Int. J. Syst. Evol. Microbiol.">
        <title>Mucilaginibacterpsychrotolerans sp. nov., isolated from peatlands.</title>
        <authorList>
            <person name="Deng Y."/>
            <person name="Shen L."/>
            <person name="Xu B."/>
            <person name="Liu Y."/>
            <person name="Gu Z."/>
            <person name="Liu H."/>
            <person name="Zhou Y."/>
        </authorList>
    </citation>
    <scope>NUCLEOTIDE SEQUENCE [LARGE SCALE GENOMIC DNA]</scope>
    <source>
        <strain evidence="3 4">NH7-4</strain>
    </source>
</reference>
<dbReference type="RefSeq" id="WP_133228081.1">
    <property type="nucleotide sequence ID" value="NZ_SOZE01000005.1"/>
</dbReference>
<keyword evidence="1" id="KW-0732">Signal</keyword>
<dbReference type="InterPro" id="IPR052559">
    <property type="entry name" value="V-haloperoxidase"/>
</dbReference>
<dbReference type="OrthoDB" id="9780455at2"/>
<dbReference type="InterPro" id="IPR000326">
    <property type="entry name" value="PAP2/HPO"/>
</dbReference>
<accession>A0A4Y8SIK8</accession>
<dbReference type="Proteomes" id="UP000297540">
    <property type="component" value="Unassembled WGS sequence"/>
</dbReference>
<evidence type="ECO:0000256" key="1">
    <source>
        <dbReference type="SAM" id="SignalP"/>
    </source>
</evidence>
<feature type="signal peptide" evidence="1">
    <location>
        <begin position="1"/>
        <end position="20"/>
    </location>
</feature>
<evidence type="ECO:0000313" key="4">
    <source>
        <dbReference type="Proteomes" id="UP000297540"/>
    </source>
</evidence>
<organism evidence="3 4">
    <name type="scientific">Mucilaginibacter psychrotolerans</name>
    <dbReference type="NCBI Taxonomy" id="1524096"/>
    <lineage>
        <taxon>Bacteria</taxon>
        <taxon>Pseudomonadati</taxon>
        <taxon>Bacteroidota</taxon>
        <taxon>Sphingobacteriia</taxon>
        <taxon>Sphingobacteriales</taxon>
        <taxon>Sphingobacteriaceae</taxon>
        <taxon>Mucilaginibacter</taxon>
    </lineage>
</organism>
<feature type="domain" description="Phosphatidic acid phosphatase type 2/haloperoxidase" evidence="2">
    <location>
        <begin position="321"/>
        <end position="417"/>
    </location>
</feature>
<dbReference type="PANTHER" id="PTHR34599">
    <property type="entry name" value="PEROXIDASE-RELATED"/>
    <property type="match status" value="1"/>
</dbReference>
<keyword evidence="4" id="KW-1185">Reference proteome</keyword>
<proteinExistence type="predicted"/>
<dbReference type="Gene3D" id="1.10.606.20">
    <property type="match status" value="1"/>
</dbReference>
<protein>
    <submittedName>
        <fullName evidence="3">Phosphatase PAP2 family protein</fullName>
    </submittedName>
</protein>
<dbReference type="AlphaFoldDB" id="A0A4Y8SIK8"/>
<dbReference type="PANTHER" id="PTHR34599:SF2">
    <property type="entry name" value="TRAF-TYPE DOMAIN-CONTAINING PROTEIN"/>
    <property type="match status" value="1"/>
</dbReference>
<comment type="caution">
    <text evidence="3">The sequence shown here is derived from an EMBL/GenBank/DDBJ whole genome shotgun (WGS) entry which is preliminary data.</text>
</comment>
<dbReference type="EMBL" id="SOZE01000005">
    <property type="protein sequence ID" value="TFF38903.1"/>
    <property type="molecule type" value="Genomic_DNA"/>
</dbReference>
<dbReference type="Pfam" id="PF01569">
    <property type="entry name" value="PAP2"/>
    <property type="match status" value="1"/>
</dbReference>
<gene>
    <name evidence="3" type="ORF">E2R66_07840</name>
</gene>
<name>A0A4Y8SIK8_9SPHI</name>
<evidence type="ECO:0000259" key="2">
    <source>
        <dbReference type="Pfam" id="PF01569"/>
    </source>
</evidence>
<dbReference type="InterPro" id="IPR036938">
    <property type="entry name" value="PAP2/HPO_sf"/>
</dbReference>
<feature type="chain" id="PRO_5021322345" evidence="1">
    <location>
        <begin position="21"/>
        <end position="447"/>
    </location>
</feature>
<dbReference type="SUPFAM" id="SSF48317">
    <property type="entry name" value="Acid phosphatase/Vanadium-dependent haloperoxidase"/>
    <property type="match status" value="1"/>
</dbReference>
<evidence type="ECO:0000313" key="3">
    <source>
        <dbReference type="EMBL" id="TFF38903.1"/>
    </source>
</evidence>
<sequence length="447" mass="50012">MIKRILILASAIIIGQFSHAQQAKTPQPDYLALDKAINSVSAVMIHDVVNPPAAARYYNYFMMGAYNLVTLHNKDIVPIGNFIKSYKIDNTISLPANSYDYRIAAVYSILELGKQMLPSGFMLQDDEDKYIELLKKNNIAEAVIKSSVAVAVEMSNKVIAFSRSDNYNRLSGKLRYTPVKGGKNWYPTPPMYMEAVEPNWKTVRPMMIDSAQQFIPVRPTPFSTDSTSEFYRQAYEVYKISQHPSTEQLNIASFWDCNPFAVTTSGHMMIGFKKISPGGHWMNIAGIAVKKANLSFDASVQVLALEGITLMDAFISCWDEKYRSNGIRPETYINRYIDVKWMPFLQTPPFPEYPSGHAVLSNASATVLSYLLGDHFAYADDSEIPYGVGPRSFKSFMQAAEEASVSRFYGGIHFKDAIENGNSQGRQVGADIVKKLKAAQLKPLMSN</sequence>
<dbReference type="CDD" id="cd03398">
    <property type="entry name" value="PAP2_haloperoxidase"/>
    <property type="match status" value="1"/>
</dbReference>